<dbReference type="Proteomes" id="UP000054359">
    <property type="component" value="Unassembled WGS sequence"/>
</dbReference>
<proteinExistence type="predicted"/>
<keyword evidence="3" id="KW-1185">Reference proteome</keyword>
<evidence type="ECO:0000313" key="2">
    <source>
        <dbReference type="EMBL" id="KFM79653.1"/>
    </source>
</evidence>
<dbReference type="EMBL" id="KK121066">
    <property type="protein sequence ID" value="KFM79653.1"/>
    <property type="molecule type" value="Genomic_DNA"/>
</dbReference>
<dbReference type="AlphaFoldDB" id="A0A087UQL4"/>
<dbReference type="OMA" id="EEWHENR"/>
<feature type="non-terminal residue" evidence="2">
    <location>
        <position position="129"/>
    </location>
</feature>
<protein>
    <submittedName>
        <fullName evidence="2">Uncharacterized protein</fullName>
    </submittedName>
</protein>
<accession>A0A087UQL4</accession>
<evidence type="ECO:0000313" key="3">
    <source>
        <dbReference type="Proteomes" id="UP000054359"/>
    </source>
</evidence>
<sequence length="129" mass="14442">MNPSSEKLTALQDSPHIGGNKMSSSLKQRLKRSSRSHSSPLTKCILSSSPVMCKPHELNTSSKSDSETAVLPSPSDNALNETIPKSKEEIEEVQDKYQLLQMYSALNQSITEKKEKLRKLKLVLQHHNE</sequence>
<feature type="region of interest" description="Disordered" evidence="1">
    <location>
        <begin position="1"/>
        <end position="87"/>
    </location>
</feature>
<name>A0A087UQL4_STEMI</name>
<evidence type="ECO:0000256" key="1">
    <source>
        <dbReference type="SAM" id="MobiDB-lite"/>
    </source>
</evidence>
<reference evidence="2 3" key="1">
    <citation type="submission" date="2013-11" db="EMBL/GenBank/DDBJ databases">
        <title>Genome sequencing of Stegodyphus mimosarum.</title>
        <authorList>
            <person name="Bechsgaard J."/>
        </authorList>
    </citation>
    <scope>NUCLEOTIDE SEQUENCE [LARGE SCALE GENOMIC DNA]</scope>
</reference>
<organism evidence="2 3">
    <name type="scientific">Stegodyphus mimosarum</name>
    <name type="common">African social velvet spider</name>
    <dbReference type="NCBI Taxonomy" id="407821"/>
    <lineage>
        <taxon>Eukaryota</taxon>
        <taxon>Metazoa</taxon>
        <taxon>Ecdysozoa</taxon>
        <taxon>Arthropoda</taxon>
        <taxon>Chelicerata</taxon>
        <taxon>Arachnida</taxon>
        <taxon>Araneae</taxon>
        <taxon>Araneomorphae</taxon>
        <taxon>Entelegynae</taxon>
        <taxon>Eresoidea</taxon>
        <taxon>Eresidae</taxon>
        <taxon>Stegodyphus</taxon>
    </lineage>
</organism>
<dbReference type="OrthoDB" id="10051617at2759"/>
<gene>
    <name evidence="2" type="ORF">X975_02285</name>
</gene>